<dbReference type="GO" id="GO:0012505">
    <property type="term" value="C:endomembrane system"/>
    <property type="evidence" value="ECO:0007669"/>
    <property type="project" value="UniProtKB-SubCell"/>
</dbReference>
<keyword evidence="2" id="KW-0813">Transport</keyword>
<feature type="transmembrane region" description="Helical" evidence="7">
    <location>
        <begin position="114"/>
        <end position="134"/>
    </location>
</feature>
<keyword evidence="10" id="KW-1185">Reference proteome</keyword>
<keyword evidence="5 7" id="KW-0472">Membrane</keyword>
<feature type="transmembrane region" description="Helical" evidence="7">
    <location>
        <begin position="344"/>
        <end position="362"/>
    </location>
</feature>
<keyword evidence="3 7" id="KW-0812">Transmembrane</keyword>
<feature type="transmembrane region" description="Helical" evidence="7">
    <location>
        <begin position="408"/>
        <end position="426"/>
    </location>
</feature>
<dbReference type="EMBL" id="MLKD01000008">
    <property type="protein sequence ID" value="OQE23714.1"/>
    <property type="molecule type" value="Genomic_DNA"/>
</dbReference>
<dbReference type="PROSITE" id="PS00216">
    <property type="entry name" value="SUGAR_TRANSPORT_1"/>
    <property type="match status" value="1"/>
</dbReference>
<sequence>MSETTPLLTTHQQEQRLEWKVVVAILSGTVAEFVAAADSTITSTLSTTISNEFGSLTLISWLGAGYLIGEAATQPLTGKLSDLFGRKSSFIAATIIFALGNLMCAFASSYVMIILGRVIAGIGASGCTSISSFICTDHVPPRHRGIWHSTFIIAYTGGMGIGAVFGGAINDALGWRWPFIIISPIAICCGISMGIFLPKQGTDDASIRERLGRIDYGGSITLVSSLTLFLFFTNSEKPIIALLPASAILMVLFIIIELRWAREPIIPMSIFTTPTILATCLCVGFMAMTLYTLLYYLPLYLQLRGNSTSTTGLLLLPEPIGGGIGSTTVGLITSMTGKYSAPKIVQPLLIVLGAFGLSMISLTTPQFVPAICQFVYGFGYGGLLTTMTVTLLSAVPHKMQARSTSAMFTFRSIGSTVGLSVSGVFFRSCLSSQVARTGENEYSLAMNGTGDHFQTKNSHVPLTDEDSPDVFMYALHRTFQLAGVFAVCGFICAFFIKNNKLASSIDGDKEDTTEYTRVNASEEVERI</sequence>
<dbReference type="PANTHER" id="PTHR23501">
    <property type="entry name" value="MAJOR FACILITATOR SUPERFAMILY"/>
    <property type="match status" value="1"/>
</dbReference>
<dbReference type="GO" id="GO:0015174">
    <property type="term" value="F:basic amino acid transmembrane transporter activity"/>
    <property type="evidence" value="ECO:0007669"/>
    <property type="project" value="TreeGrafter"/>
</dbReference>
<evidence type="ECO:0000256" key="5">
    <source>
        <dbReference type="ARBA" id="ARBA00023136"/>
    </source>
</evidence>
<evidence type="ECO:0000256" key="7">
    <source>
        <dbReference type="SAM" id="Phobius"/>
    </source>
</evidence>
<comment type="subcellular location">
    <subcellularLocation>
        <location evidence="1">Endomembrane system</location>
        <topology evidence="1">Multi-pass membrane protein</topology>
    </subcellularLocation>
</comment>
<evidence type="ECO:0000256" key="4">
    <source>
        <dbReference type="ARBA" id="ARBA00022989"/>
    </source>
</evidence>
<dbReference type="InterPro" id="IPR020846">
    <property type="entry name" value="MFS_dom"/>
</dbReference>
<keyword evidence="4 7" id="KW-1133">Transmembrane helix</keyword>
<feature type="transmembrane region" description="Helical" evidence="7">
    <location>
        <begin position="270"/>
        <end position="294"/>
    </location>
</feature>
<dbReference type="PROSITE" id="PS50850">
    <property type="entry name" value="MFS"/>
    <property type="match status" value="1"/>
</dbReference>
<evidence type="ECO:0000259" key="8">
    <source>
        <dbReference type="PROSITE" id="PS50850"/>
    </source>
</evidence>
<evidence type="ECO:0000256" key="2">
    <source>
        <dbReference type="ARBA" id="ARBA00022448"/>
    </source>
</evidence>
<dbReference type="AlphaFoldDB" id="A0A1V6TCF0"/>
<name>A0A1V6TCF0_9EURO</name>
<evidence type="ECO:0000256" key="6">
    <source>
        <dbReference type="ARBA" id="ARBA00044273"/>
    </source>
</evidence>
<feature type="transmembrane region" description="Helical" evidence="7">
    <location>
        <begin position="478"/>
        <end position="496"/>
    </location>
</feature>
<feature type="domain" description="Major facilitator superfamily (MFS) profile" evidence="8">
    <location>
        <begin position="24"/>
        <end position="501"/>
    </location>
</feature>
<dbReference type="Proteomes" id="UP000191285">
    <property type="component" value="Unassembled WGS sequence"/>
</dbReference>
<dbReference type="InterPro" id="IPR005829">
    <property type="entry name" value="Sugar_transporter_CS"/>
</dbReference>
<feature type="transmembrane region" description="Helical" evidence="7">
    <location>
        <begin position="239"/>
        <end position="258"/>
    </location>
</feature>
<evidence type="ECO:0000313" key="9">
    <source>
        <dbReference type="EMBL" id="OQE23714.1"/>
    </source>
</evidence>
<dbReference type="OrthoDB" id="6770063at2759"/>
<protein>
    <recommendedName>
        <fullName evidence="6">MFS-type drug efflux transporter P55</fullName>
    </recommendedName>
</protein>
<feature type="transmembrane region" description="Helical" evidence="7">
    <location>
        <begin position="90"/>
        <end position="108"/>
    </location>
</feature>
<comment type="caution">
    <text evidence="9">The sequence shown here is derived from an EMBL/GenBank/DDBJ whole genome shotgun (WGS) entry which is preliminary data.</text>
</comment>
<feature type="transmembrane region" description="Helical" evidence="7">
    <location>
        <begin position="21"/>
        <end position="41"/>
    </location>
</feature>
<dbReference type="Gene3D" id="1.20.1250.20">
    <property type="entry name" value="MFS general substrate transporter like domains"/>
    <property type="match status" value="1"/>
</dbReference>
<dbReference type="Pfam" id="PF07690">
    <property type="entry name" value="MFS_1"/>
    <property type="match status" value="1"/>
</dbReference>
<proteinExistence type="predicted"/>
<evidence type="ECO:0000256" key="1">
    <source>
        <dbReference type="ARBA" id="ARBA00004127"/>
    </source>
</evidence>
<dbReference type="SUPFAM" id="SSF103473">
    <property type="entry name" value="MFS general substrate transporter"/>
    <property type="match status" value="1"/>
</dbReference>
<evidence type="ECO:0000256" key="3">
    <source>
        <dbReference type="ARBA" id="ARBA00022692"/>
    </source>
</evidence>
<evidence type="ECO:0000313" key="10">
    <source>
        <dbReference type="Proteomes" id="UP000191285"/>
    </source>
</evidence>
<reference evidence="10" key="1">
    <citation type="journal article" date="2017" name="Nat. Microbiol.">
        <title>Global analysis of biosynthetic gene clusters reveals vast potential of secondary metabolite production in Penicillium species.</title>
        <authorList>
            <person name="Nielsen J.C."/>
            <person name="Grijseels S."/>
            <person name="Prigent S."/>
            <person name="Ji B."/>
            <person name="Dainat J."/>
            <person name="Nielsen K.F."/>
            <person name="Frisvad J.C."/>
            <person name="Workman M."/>
            <person name="Nielsen J."/>
        </authorList>
    </citation>
    <scope>NUCLEOTIDE SEQUENCE [LARGE SCALE GENOMIC DNA]</scope>
    <source>
        <strain evidence="10">IBT 24891</strain>
    </source>
</reference>
<organism evidence="9 10">
    <name type="scientific">Penicillium steckii</name>
    <dbReference type="NCBI Taxonomy" id="303698"/>
    <lineage>
        <taxon>Eukaryota</taxon>
        <taxon>Fungi</taxon>
        <taxon>Dikarya</taxon>
        <taxon>Ascomycota</taxon>
        <taxon>Pezizomycotina</taxon>
        <taxon>Eurotiomycetes</taxon>
        <taxon>Eurotiomycetidae</taxon>
        <taxon>Eurotiales</taxon>
        <taxon>Aspergillaceae</taxon>
        <taxon>Penicillium</taxon>
    </lineage>
</organism>
<feature type="transmembrane region" description="Helical" evidence="7">
    <location>
        <begin position="146"/>
        <end position="169"/>
    </location>
</feature>
<dbReference type="PANTHER" id="PTHR23501:SF191">
    <property type="entry name" value="VACUOLAR BASIC AMINO ACID TRANSPORTER 4"/>
    <property type="match status" value="1"/>
</dbReference>
<feature type="transmembrane region" description="Helical" evidence="7">
    <location>
        <begin position="374"/>
        <end position="396"/>
    </location>
</feature>
<feature type="transmembrane region" description="Helical" evidence="7">
    <location>
        <begin position="175"/>
        <end position="196"/>
    </location>
</feature>
<accession>A0A1V6TCF0</accession>
<dbReference type="GO" id="GO:0000329">
    <property type="term" value="C:fungal-type vacuole membrane"/>
    <property type="evidence" value="ECO:0007669"/>
    <property type="project" value="TreeGrafter"/>
</dbReference>
<feature type="transmembrane region" description="Helical" evidence="7">
    <location>
        <begin position="216"/>
        <end position="233"/>
    </location>
</feature>
<dbReference type="InterPro" id="IPR036259">
    <property type="entry name" value="MFS_trans_sf"/>
</dbReference>
<gene>
    <name evidence="9" type="ORF">PENSTE_c008G07576</name>
</gene>
<dbReference type="InterPro" id="IPR011701">
    <property type="entry name" value="MFS"/>
</dbReference>